<organism evidence="5 6">
    <name type="scientific">Roseburia faecis</name>
    <dbReference type="NCBI Taxonomy" id="301302"/>
    <lineage>
        <taxon>Bacteria</taxon>
        <taxon>Bacillati</taxon>
        <taxon>Bacillota</taxon>
        <taxon>Clostridia</taxon>
        <taxon>Lachnospirales</taxon>
        <taxon>Lachnospiraceae</taxon>
        <taxon>Roseburia</taxon>
    </lineage>
</organism>
<evidence type="ECO:0000256" key="1">
    <source>
        <dbReference type="ARBA" id="ARBA00023015"/>
    </source>
</evidence>
<dbReference type="Gene3D" id="1.10.10.60">
    <property type="entry name" value="Homeodomain-like"/>
    <property type="match status" value="2"/>
</dbReference>
<dbReference type="InterPro" id="IPR003313">
    <property type="entry name" value="AraC-bd"/>
</dbReference>
<dbReference type="Proteomes" id="UP000095495">
    <property type="component" value="Unassembled WGS sequence"/>
</dbReference>
<evidence type="ECO:0000313" key="5">
    <source>
        <dbReference type="EMBL" id="CUM73724.1"/>
    </source>
</evidence>
<name>A0A173R6Y9_9FIRM</name>
<dbReference type="InterPro" id="IPR014710">
    <property type="entry name" value="RmlC-like_jellyroll"/>
</dbReference>
<proteinExistence type="predicted"/>
<protein>
    <submittedName>
        <fullName evidence="5">Melibiose operon regulatory protein</fullName>
    </submittedName>
</protein>
<dbReference type="SMART" id="SM00342">
    <property type="entry name" value="HTH_ARAC"/>
    <property type="match status" value="1"/>
</dbReference>
<gene>
    <name evidence="5" type="primary">melR_2</name>
    <name evidence="5" type="ORF">ERS852420_00361</name>
</gene>
<keyword evidence="3" id="KW-0804">Transcription</keyword>
<evidence type="ECO:0000256" key="3">
    <source>
        <dbReference type="ARBA" id="ARBA00023163"/>
    </source>
</evidence>
<dbReference type="InterPro" id="IPR020449">
    <property type="entry name" value="Tscrpt_reg_AraC-type_HTH"/>
</dbReference>
<dbReference type="SUPFAM" id="SSF46689">
    <property type="entry name" value="Homeodomain-like"/>
    <property type="match status" value="2"/>
</dbReference>
<dbReference type="PROSITE" id="PS01124">
    <property type="entry name" value="HTH_ARAC_FAMILY_2"/>
    <property type="match status" value="1"/>
</dbReference>
<reference evidence="5 6" key="1">
    <citation type="submission" date="2015-09" db="EMBL/GenBank/DDBJ databases">
        <authorList>
            <consortium name="Pathogen Informatics"/>
        </authorList>
    </citation>
    <scope>NUCLEOTIDE SEQUENCE [LARGE SCALE GENOMIC DNA]</scope>
    <source>
        <strain evidence="5 6">2789STDY5608863</strain>
    </source>
</reference>
<evidence type="ECO:0000313" key="6">
    <source>
        <dbReference type="Proteomes" id="UP000095495"/>
    </source>
</evidence>
<keyword evidence="2" id="KW-0238">DNA-binding</keyword>
<evidence type="ECO:0000256" key="2">
    <source>
        <dbReference type="ARBA" id="ARBA00023125"/>
    </source>
</evidence>
<dbReference type="Gene3D" id="2.60.120.10">
    <property type="entry name" value="Jelly Rolls"/>
    <property type="match status" value="1"/>
</dbReference>
<dbReference type="EMBL" id="CYXV01000001">
    <property type="protein sequence ID" value="CUM73724.1"/>
    <property type="molecule type" value="Genomic_DNA"/>
</dbReference>
<dbReference type="Pfam" id="PF12833">
    <property type="entry name" value="HTH_18"/>
    <property type="match status" value="1"/>
</dbReference>
<feature type="domain" description="HTH araC/xylS-type" evidence="4">
    <location>
        <begin position="180"/>
        <end position="278"/>
    </location>
</feature>
<dbReference type="SUPFAM" id="SSF51182">
    <property type="entry name" value="RmlC-like cupins"/>
    <property type="match status" value="1"/>
</dbReference>
<dbReference type="PANTHER" id="PTHR43280">
    <property type="entry name" value="ARAC-FAMILY TRANSCRIPTIONAL REGULATOR"/>
    <property type="match status" value="1"/>
</dbReference>
<dbReference type="AlphaFoldDB" id="A0A173R6Y9"/>
<dbReference type="Pfam" id="PF02311">
    <property type="entry name" value="AraC_binding"/>
    <property type="match status" value="1"/>
</dbReference>
<accession>A0A173R6Y9</accession>
<dbReference type="InterPro" id="IPR011051">
    <property type="entry name" value="RmlC_Cupin_sf"/>
</dbReference>
<dbReference type="InterPro" id="IPR009057">
    <property type="entry name" value="Homeodomain-like_sf"/>
</dbReference>
<dbReference type="GO" id="GO:0043565">
    <property type="term" value="F:sequence-specific DNA binding"/>
    <property type="evidence" value="ECO:0007669"/>
    <property type="project" value="InterPro"/>
</dbReference>
<dbReference type="InterPro" id="IPR018060">
    <property type="entry name" value="HTH_AraC"/>
</dbReference>
<dbReference type="PANTHER" id="PTHR43280:SF2">
    <property type="entry name" value="HTH-TYPE TRANSCRIPTIONAL REGULATOR EXSA"/>
    <property type="match status" value="1"/>
</dbReference>
<dbReference type="PRINTS" id="PR00032">
    <property type="entry name" value="HTHARAC"/>
</dbReference>
<evidence type="ECO:0000259" key="4">
    <source>
        <dbReference type="PROSITE" id="PS01124"/>
    </source>
</evidence>
<dbReference type="GO" id="GO:0003700">
    <property type="term" value="F:DNA-binding transcription factor activity"/>
    <property type="evidence" value="ECO:0007669"/>
    <property type="project" value="InterPro"/>
</dbReference>
<keyword evidence="1" id="KW-0805">Transcription regulation</keyword>
<sequence length="293" mass="33611">MKTVYHEAMHPLGNLGLKISMAALESPHIPMHWHDAMEILFCLNGEVTIQIDHEAFLLSRNQLVVFDSKEMHSIQSASPLYMFLCIHVDKKQMALYCPDLELYHIQCQPLPLDHPKSTEYLTLCQLARDLTRSSIKKESTSTMRSDGIALLMLSDLIQSFSVYAPLGTATGEKKPNDALRVIISYVTEHYPEKITLNDISARIGFSKEYFCRFFKQHMGITFLQYLNEVRISHAGRLLSSTELSVAEVMHQIGFTNQTVFNRMYKELYGMTPRQSRKYVKPNSIPHLIPEELV</sequence>
<dbReference type="RefSeq" id="WP_055260961.1">
    <property type="nucleotide sequence ID" value="NZ_CYXV01000001.1"/>
</dbReference>